<dbReference type="AlphaFoldDB" id="A0A543B1W9"/>
<dbReference type="Proteomes" id="UP000317043">
    <property type="component" value="Unassembled WGS sequence"/>
</dbReference>
<keyword evidence="3" id="KW-1185">Reference proteome</keyword>
<gene>
    <name evidence="2" type="ORF">FB566_4412</name>
</gene>
<dbReference type="EMBL" id="VFOW01000001">
    <property type="protein sequence ID" value="TQL78817.1"/>
    <property type="molecule type" value="Genomic_DNA"/>
</dbReference>
<feature type="compositionally biased region" description="Acidic residues" evidence="1">
    <location>
        <begin position="11"/>
        <end position="43"/>
    </location>
</feature>
<sequence length="167" mass="18772">MAEAKKRRDDDYDSEDEEFDGEDETEDEDDEEPESEESDQDEDEKPRKRSGRTRAKKKSASQTKRKKSDSTSRSHRADGEITAQKAASEAMKQLAELTSHCALGATAIKPGEDGWSVEIEVLEERRIPSTADLLSLYAIELDTKGQLVSYHRIKRYARNRTDGSGGC</sequence>
<dbReference type="InterPro" id="IPR008634">
    <property type="entry name" value="Gas-vesicle_GvpO"/>
</dbReference>
<name>A0A543B1W9_9ACTN</name>
<dbReference type="OrthoDB" id="163447at2"/>
<dbReference type="GO" id="GO:0031412">
    <property type="term" value="P:gas vesicle organization"/>
    <property type="evidence" value="ECO:0007669"/>
    <property type="project" value="InterPro"/>
</dbReference>
<dbReference type="InParanoid" id="A0A543B1W9"/>
<dbReference type="RefSeq" id="WP_142043662.1">
    <property type="nucleotide sequence ID" value="NZ_JBHTGS010000002.1"/>
</dbReference>
<feature type="compositionally biased region" description="Basic and acidic residues" evidence="1">
    <location>
        <begin position="1"/>
        <end position="10"/>
    </location>
</feature>
<evidence type="ECO:0000313" key="3">
    <source>
        <dbReference type="Proteomes" id="UP000317043"/>
    </source>
</evidence>
<accession>A0A543B1W9</accession>
<feature type="compositionally biased region" description="Basic residues" evidence="1">
    <location>
        <begin position="47"/>
        <end position="67"/>
    </location>
</feature>
<evidence type="ECO:0000256" key="1">
    <source>
        <dbReference type="SAM" id="MobiDB-lite"/>
    </source>
</evidence>
<organism evidence="2 3">
    <name type="scientific">Stackebrandtia endophytica</name>
    <dbReference type="NCBI Taxonomy" id="1496996"/>
    <lineage>
        <taxon>Bacteria</taxon>
        <taxon>Bacillati</taxon>
        <taxon>Actinomycetota</taxon>
        <taxon>Actinomycetes</taxon>
        <taxon>Glycomycetales</taxon>
        <taxon>Glycomycetaceae</taxon>
        <taxon>Stackebrandtia</taxon>
    </lineage>
</organism>
<comment type="caution">
    <text evidence="2">The sequence shown here is derived from an EMBL/GenBank/DDBJ whole genome shotgun (WGS) entry which is preliminary data.</text>
</comment>
<feature type="compositionally biased region" description="Basic and acidic residues" evidence="1">
    <location>
        <begin position="68"/>
        <end position="79"/>
    </location>
</feature>
<evidence type="ECO:0000313" key="2">
    <source>
        <dbReference type="EMBL" id="TQL78817.1"/>
    </source>
</evidence>
<protein>
    <submittedName>
        <fullName evidence="2">Gas vesicle protein GvpO</fullName>
    </submittedName>
</protein>
<proteinExistence type="predicted"/>
<reference evidence="2 3" key="1">
    <citation type="submission" date="2019-06" db="EMBL/GenBank/DDBJ databases">
        <title>Sequencing the genomes of 1000 actinobacteria strains.</title>
        <authorList>
            <person name="Klenk H.-P."/>
        </authorList>
    </citation>
    <scope>NUCLEOTIDE SEQUENCE [LARGE SCALE GENOMIC DNA]</scope>
    <source>
        <strain evidence="2 3">DSM 45928</strain>
    </source>
</reference>
<feature type="region of interest" description="Disordered" evidence="1">
    <location>
        <begin position="1"/>
        <end position="89"/>
    </location>
</feature>
<dbReference type="Pfam" id="PF05800">
    <property type="entry name" value="GvpO"/>
    <property type="match status" value="1"/>
</dbReference>